<dbReference type="Proteomes" id="UP000250266">
    <property type="component" value="Unassembled WGS sequence"/>
</dbReference>
<dbReference type="EMBL" id="KV745176">
    <property type="protein sequence ID" value="OCK76824.1"/>
    <property type="molecule type" value="Genomic_DNA"/>
</dbReference>
<dbReference type="OrthoDB" id="417697at2759"/>
<organism evidence="1 2">
    <name type="scientific">Lepidopterella palustris CBS 459.81</name>
    <dbReference type="NCBI Taxonomy" id="1314670"/>
    <lineage>
        <taxon>Eukaryota</taxon>
        <taxon>Fungi</taxon>
        <taxon>Dikarya</taxon>
        <taxon>Ascomycota</taxon>
        <taxon>Pezizomycotina</taxon>
        <taxon>Dothideomycetes</taxon>
        <taxon>Pleosporomycetidae</taxon>
        <taxon>Mytilinidiales</taxon>
        <taxon>Argynnaceae</taxon>
        <taxon>Lepidopterella</taxon>
    </lineage>
</organism>
<dbReference type="GO" id="GO:0008168">
    <property type="term" value="F:methyltransferase activity"/>
    <property type="evidence" value="ECO:0007669"/>
    <property type="project" value="UniProtKB-KW"/>
</dbReference>
<dbReference type="AlphaFoldDB" id="A0A8E2E451"/>
<dbReference type="PANTHER" id="PTHR43591">
    <property type="entry name" value="METHYLTRANSFERASE"/>
    <property type="match status" value="1"/>
</dbReference>
<accession>A0A8E2E451</accession>
<sequence>MSNHTNYGLRRDYNASSRLNYQAYLWKDSLGYVAHPKIPKLPPGSRVADVGTGTGIWLLQLAQELGHAEVQLDGYDISIAQCPTENLRPGNVSFTEWNAFEEIPPGTYETYDLVHIRLFGINVQNNDPSKVIRNVLCMLKPGGWLQWEEVKSTDNEILKPDPPMATPAMDQLIGYITQHRGYDDWLLDLPSTLQNEGFDSVQMQKHEDPLYLMRYFYEMWIVTLEEFFTTVVKDAEQAERNLALIQESHLECKKGAAIRLGKLICIARKTVAAGK</sequence>
<dbReference type="SUPFAM" id="SSF53335">
    <property type="entry name" value="S-adenosyl-L-methionine-dependent methyltransferases"/>
    <property type="match status" value="1"/>
</dbReference>
<keyword evidence="2" id="KW-1185">Reference proteome</keyword>
<dbReference type="Gene3D" id="3.40.50.150">
    <property type="entry name" value="Vaccinia Virus protein VP39"/>
    <property type="match status" value="1"/>
</dbReference>
<gene>
    <name evidence="1" type="ORF">K432DRAFT_407836</name>
</gene>
<reference evidence="1 2" key="1">
    <citation type="journal article" date="2016" name="Nat. Commun.">
        <title>Ectomycorrhizal ecology is imprinted in the genome of the dominant symbiotic fungus Cenococcum geophilum.</title>
        <authorList>
            <consortium name="DOE Joint Genome Institute"/>
            <person name="Peter M."/>
            <person name="Kohler A."/>
            <person name="Ohm R.A."/>
            <person name="Kuo A."/>
            <person name="Krutzmann J."/>
            <person name="Morin E."/>
            <person name="Arend M."/>
            <person name="Barry K.W."/>
            <person name="Binder M."/>
            <person name="Choi C."/>
            <person name="Clum A."/>
            <person name="Copeland A."/>
            <person name="Grisel N."/>
            <person name="Haridas S."/>
            <person name="Kipfer T."/>
            <person name="LaButti K."/>
            <person name="Lindquist E."/>
            <person name="Lipzen A."/>
            <person name="Maire R."/>
            <person name="Meier B."/>
            <person name="Mihaltcheva S."/>
            <person name="Molinier V."/>
            <person name="Murat C."/>
            <person name="Poggeler S."/>
            <person name="Quandt C.A."/>
            <person name="Sperisen C."/>
            <person name="Tritt A."/>
            <person name="Tisserant E."/>
            <person name="Crous P.W."/>
            <person name="Henrissat B."/>
            <person name="Nehls U."/>
            <person name="Egli S."/>
            <person name="Spatafora J.W."/>
            <person name="Grigoriev I.V."/>
            <person name="Martin F.M."/>
        </authorList>
    </citation>
    <scope>NUCLEOTIDE SEQUENCE [LARGE SCALE GENOMIC DNA]</scope>
    <source>
        <strain evidence="1 2">CBS 459.81</strain>
    </source>
</reference>
<dbReference type="CDD" id="cd02440">
    <property type="entry name" value="AdoMet_MTases"/>
    <property type="match status" value="1"/>
</dbReference>
<dbReference type="PANTHER" id="PTHR43591:SF96">
    <property type="entry name" value="PUTATIVE-RELATED"/>
    <property type="match status" value="1"/>
</dbReference>
<keyword evidence="1" id="KW-0808">Transferase</keyword>
<proteinExistence type="predicted"/>
<dbReference type="InterPro" id="IPR029063">
    <property type="entry name" value="SAM-dependent_MTases_sf"/>
</dbReference>
<protein>
    <submittedName>
        <fullName evidence="1">S-adenosyl-L-methionine-dependent methyltransferase</fullName>
    </submittedName>
</protein>
<dbReference type="Pfam" id="PF13489">
    <property type="entry name" value="Methyltransf_23"/>
    <property type="match status" value="1"/>
</dbReference>
<name>A0A8E2E451_9PEZI</name>
<keyword evidence="1" id="KW-0489">Methyltransferase</keyword>
<evidence type="ECO:0000313" key="1">
    <source>
        <dbReference type="EMBL" id="OCK76824.1"/>
    </source>
</evidence>
<evidence type="ECO:0000313" key="2">
    <source>
        <dbReference type="Proteomes" id="UP000250266"/>
    </source>
</evidence>
<dbReference type="GO" id="GO:0032259">
    <property type="term" value="P:methylation"/>
    <property type="evidence" value="ECO:0007669"/>
    <property type="project" value="UniProtKB-KW"/>
</dbReference>